<evidence type="ECO:0000313" key="2">
    <source>
        <dbReference type="EMBL" id="MFC0407970.1"/>
    </source>
</evidence>
<keyword evidence="3" id="KW-1185">Reference proteome</keyword>
<protein>
    <submittedName>
        <fullName evidence="2">Uncharacterized protein</fullName>
    </submittedName>
</protein>
<gene>
    <name evidence="2" type="ORF">ACFFGY_06885</name>
</gene>
<sequence length="166" mass="16889">MSQTSETPSQPTILASFRTREELEAALSYLEGEAISRSQISVRHADAPSETPSHTGSEPLREDEHRNLRTMRTSMAAAAVGMAAAGVVVATGGAALPAVGAAVAAGAGAGGLSEAAARATGTESTAASEHGQAIVVVKPANVDQTERARGILRKTSAIDVWEEPAS</sequence>
<accession>A0ABV6JQH9</accession>
<dbReference type="RefSeq" id="WP_377043704.1">
    <property type="nucleotide sequence ID" value="NZ_JBHLUN010000005.1"/>
</dbReference>
<evidence type="ECO:0000313" key="3">
    <source>
        <dbReference type="Proteomes" id="UP001589865"/>
    </source>
</evidence>
<comment type="caution">
    <text evidence="2">The sequence shown here is derived from an EMBL/GenBank/DDBJ whole genome shotgun (WGS) entry which is preliminary data.</text>
</comment>
<proteinExistence type="predicted"/>
<name>A0ABV6JQH9_9PROT</name>
<organism evidence="2 3">
    <name type="scientific">Roseomonas elaeocarpi</name>
    <dbReference type="NCBI Taxonomy" id="907779"/>
    <lineage>
        <taxon>Bacteria</taxon>
        <taxon>Pseudomonadati</taxon>
        <taxon>Pseudomonadota</taxon>
        <taxon>Alphaproteobacteria</taxon>
        <taxon>Acetobacterales</taxon>
        <taxon>Roseomonadaceae</taxon>
        <taxon>Roseomonas</taxon>
    </lineage>
</organism>
<reference evidence="2 3" key="1">
    <citation type="submission" date="2024-09" db="EMBL/GenBank/DDBJ databases">
        <authorList>
            <person name="Sun Q."/>
            <person name="Mori K."/>
        </authorList>
    </citation>
    <scope>NUCLEOTIDE SEQUENCE [LARGE SCALE GENOMIC DNA]</scope>
    <source>
        <strain evidence="2 3">TBRC 5777</strain>
    </source>
</reference>
<dbReference type="EMBL" id="JBHLUN010000005">
    <property type="protein sequence ID" value="MFC0407970.1"/>
    <property type="molecule type" value="Genomic_DNA"/>
</dbReference>
<feature type="region of interest" description="Disordered" evidence="1">
    <location>
        <begin position="40"/>
        <end position="64"/>
    </location>
</feature>
<dbReference type="Proteomes" id="UP001589865">
    <property type="component" value="Unassembled WGS sequence"/>
</dbReference>
<evidence type="ECO:0000256" key="1">
    <source>
        <dbReference type="SAM" id="MobiDB-lite"/>
    </source>
</evidence>